<organism evidence="2 3">
    <name type="scientific">Ensete ventricosum</name>
    <name type="common">Abyssinian banana</name>
    <name type="synonym">Musa ensete</name>
    <dbReference type="NCBI Taxonomy" id="4639"/>
    <lineage>
        <taxon>Eukaryota</taxon>
        <taxon>Viridiplantae</taxon>
        <taxon>Streptophyta</taxon>
        <taxon>Embryophyta</taxon>
        <taxon>Tracheophyta</taxon>
        <taxon>Spermatophyta</taxon>
        <taxon>Magnoliopsida</taxon>
        <taxon>Liliopsida</taxon>
        <taxon>Zingiberales</taxon>
        <taxon>Musaceae</taxon>
        <taxon>Ensete</taxon>
    </lineage>
</organism>
<evidence type="ECO:0000256" key="1">
    <source>
        <dbReference type="SAM" id="MobiDB-lite"/>
    </source>
</evidence>
<feature type="compositionally biased region" description="Basic and acidic residues" evidence="1">
    <location>
        <begin position="39"/>
        <end position="61"/>
    </location>
</feature>
<dbReference type="AlphaFoldDB" id="A0A427A9C7"/>
<comment type="caution">
    <text evidence="2">The sequence shown here is derived from an EMBL/GenBank/DDBJ whole genome shotgun (WGS) entry which is preliminary data.</text>
</comment>
<dbReference type="Gene3D" id="2.40.70.10">
    <property type="entry name" value="Acid Proteases"/>
    <property type="match status" value="1"/>
</dbReference>
<proteinExistence type="predicted"/>
<reference evidence="2 3" key="1">
    <citation type="journal article" date="2014" name="Agronomy (Basel)">
        <title>A Draft Genome Sequence for Ensete ventricosum, the Drought-Tolerant Tree Against Hunger.</title>
        <authorList>
            <person name="Harrison J."/>
            <person name="Moore K.A."/>
            <person name="Paszkiewicz K."/>
            <person name="Jones T."/>
            <person name="Grant M."/>
            <person name="Ambacheew D."/>
            <person name="Muzemil S."/>
            <person name="Studholme D.J."/>
        </authorList>
    </citation>
    <scope>NUCLEOTIDE SEQUENCE [LARGE SCALE GENOMIC DNA]</scope>
</reference>
<dbReference type="Proteomes" id="UP000287651">
    <property type="component" value="Unassembled WGS sequence"/>
</dbReference>
<dbReference type="PANTHER" id="PTHR33240:SF8">
    <property type="entry name" value="OS03G0439900 PROTEIN"/>
    <property type="match status" value="1"/>
</dbReference>
<protein>
    <submittedName>
        <fullName evidence="2">Uncharacterized protein</fullName>
    </submittedName>
</protein>
<accession>A0A427A9C7</accession>
<evidence type="ECO:0000313" key="2">
    <source>
        <dbReference type="EMBL" id="RRT72823.1"/>
    </source>
</evidence>
<sequence>MGLKPSRFFWLLIERPPATVREMLQRAHQYMATKTLVAGKRDELKRPRTEQPRGHPKEGRTGRACCHRALPPIPLNSTGTKIFFQIREKGLLKAPNPMKSTSKGTTKGGIIASTGNTTTTWKNVVICSIKSKTSSDTGTCVGMSVTNPHFPLADLLEIHRPDPKVQSISKSTSSSGGQPRAVIAPQRVRLMRALRLGSEEYSCHDDALVISIRMVNACVKRVMIDMESSTDILYFDAFQKLGLTDKDLVTLTSTLTGFTEDFVSPMGAATIPVTFKGEPRSKTLMVSFTVVKLPSAYNAIIGRSTLNRLKAVVLSPTHEVFDPSRGQRGQE</sequence>
<dbReference type="PANTHER" id="PTHR33240">
    <property type="entry name" value="OS08G0508500 PROTEIN"/>
    <property type="match status" value="1"/>
</dbReference>
<name>A0A427A9C7_ENSVE</name>
<feature type="region of interest" description="Disordered" evidence="1">
    <location>
        <begin position="37"/>
        <end position="65"/>
    </location>
</feature>
<evidence type="ECO:0000313" key="3">
    <source>
        <dbReference type="Proteomes" id="UP000287651"/>
    </source>
</evidence>
<gene>
    <name evidence="2" type="ORF">B296_00009546</name>
</gene>
<dbReference type="EMBL" id="AMZH03003281">
    <property type="protein sequence ID" value="RRT72823.1"/>
    <property type="molecule type" value="Genomic_DNA"/>
</dbReference>
<dbReference type="InterPro" id="IPR021109">
    <property type="entry name" value="Peptidase_aspartic_dom_sf"/>
</dbReference>